<keyword evidence="5" id="KW-0560">Oxidoreductase</keyword>
<dbReference type="Pfam" id="PF00743">
    <property type="entry name" value="FMO-like"/>
    <property type="match status" value="2"/>
</dbReference>
<dbReference type="PIRSF" id="PIRSF000332">
    <property type="entry name" value="FMO"/>
    <property type="match status" value="1"/>
</dbReference>
<dbReference type="AlphaFoldDB" id="A0AAJ0B3V1"/>
<sequence>MKPVKRVAVIGAGPAGAITVDALVREKIFDRIRVFERREGPGGCWIDDNQPSPLINLTSLASEETANPPLPIPSTLPVYTPRSLQPRYAESSVYPYLETNVVDLAMQFSDEPIPAERSAQSIAVHGEDTPFRHWTVIRRYISDLFTRKGYNDLVSYNTSVELVEKIGDEWKVTLRREEGEKDYWWVEWFDAVVVAAGRYSVPYIPAIPGLEEWQTARPGSVLHSKQYRGREQFKGKNVVVVGASVSAADIAFDLAHNRTALLPVHTITLGRTANLYFGLDAFDHPSITQHPSIATIDPPSSPDGKATVHLSDGTSIPDVDNIILGTGYTWSLPFLPSVDITRHRIRGLYQHVVYRSDSTLLFVGAVGTGLTFKIFEWQAVLAARVLAGRVELPSTAEMKEWEDERVRRKGDGAAFSIVFPDFEDYFEEVRKLAGDGEEGVGRKLPAFRREWVEAFMEGHERRKRMWRRLNEEARRDMGR</sequence>
<dbReference type="PRINTS" id="PR00419">
    <property type="entry name" value="ADXRDTASE"/>
</dbReference>
<evidence type="ECO:0000256" key="2">
    <source>
        <dbReference type="ARBA" id="ARBA00022630"/>
    </source>
</evidence>
<comment type="caution">
    <text evidence="6">The sequence shown here is derived from an EMBL/GenBank/DDBJ whole genome shotgun (WGS) entry which is preliminary data.</text>
</comment>
<evidence type="ECO:0008006" key="8">
    <source>
        <dbReference type="Google" id="ProtNLM"/>
    </source>
</evidence>
<evidence type="ECO:0000313" key="7">
    <source>
        <dbReference type="Proteomes" id="UP001239445"/>
    </source>
</evidence>
<dbReference type="GO" id="GO:0004499">
    <property type="term" value="F:N,N-dimethylaniline monooxygenase activity"/>
    <property type="evidence" value="ECO:0007669"/>
    <property type="project" value="InterPro"/>
</dbReference>
<dbReference type="InterPro" id="IPR000960">
    <property type="entry name" value="Flavin_mOase"/>
</dbReference>
<keyword evidence="7" id="KW-1185">Reference proteome</keyword>
<keyword evidence="2" id="KW-0285">Flavoprotein</keyword>
<proteinExistence type="inferred from homology"/>
<protein>
    <recommendedName>
        <fullName evidence="8">FAD/NAD(P)-binding domain-containing protein</fullName>
    </recommendedName>
</protein>
<dbReference type="Gene3D" id="3.50.50.60">
    <property type="entry name" value="FAD/NAD(P)-binding domain"/>
    <property type="match status" value="2"/>
</dbReference>
<keyword evidence="3" id="KW-0274">FAD</keyword>
<gene>
    <name evidence="6" type="ORF">QBC47DRAFT_417586</name>
</gene>
<evidence type="ECO:0000256" key="5">
    <source>
        <dbReference type="ARBA" id="ARBA00023002"/>
    </source>
</evidence>
<evidence type="ECO:0000256" key="4">
    <source>
        <dbReference type="ARBA" id="ARBA00022857"/>
    </source>
</evidence>
<dbReference type="InterPro" id="IPR020946">
    <property type="entry name" value="Flavin_mOase-like"/>
</dbReference>
<dbReference type="PANTHER" id="PTHR23023">
    <property type="entry name" value="DIMETHYLANILINE MONOOXYGENASE"/>
    <property type="match status" value="1"/>
</dbReference>
<name>A0AAJ0B3V1_9PEZI</name>
<dbReference type="Pfam" id="PF13450">
    <property type="entry name" value="NAD_binding_8"/>
    <property type="match status" value="1"/>
</dbReference>
<dbReference type="EMBL" id="MU839843">
    <property type="protein sequence ID" value="KAK1751171.1"/>
    <property type="molecule type" value="Genomic_DNA"/>
</dbReference>
<comment type="similarity">
    <text evidence="1">Belongs to the FMO family.</text>
</comment>
<accession>A0AAJ0B3V1</accession>
<keyword evidence="4" id="KW-0521">NADP</keyword>
<dbReference type="GO" id="GO:0050660">
    <property type="term" value="F:flavin adenine dinucleotide binding"/>
    <property type="evidence" value="ECO:0007669"/>
    <property type="project" value="InterPro"/>
</dbReference>
<evidence type="ECO:0000256" key="1">
    <source>
        <dbReference type="ARBA" id="ARBA00009183"/>
    </source>
</evidence>
<reference evidence="6" key="1">
    <citation type="submission" date="2023-06" db="EMBL/GenBank/DDBJ databases">
        <title>Genome-scale phylogeny and comparative genomics of the fungal order Sordariales.</title>
        <authorList>
            <consortium name="Lawrence Berkeley National Laboratory"/>
            <person name="Hensen N."/>
            <person name="Bonometti L."/>
            <person name="Westerberg I."/>
            <person name="Brannstrom I.O."/>
            <person name="Guillou S."/>
            <person name="Cros-Aarteil S."/>
            <person name="Calhoun S."/>
            <person name="Haridas S."/>
            <person name="Kuo A."/>
            <person name="Mondo S."/>
            <person name="Pangilinan J."/>
            <person name="Riley R."/>
            <person name="Labutti K."/>
            <person name="Andreopoulos B."/>
            <person name="Lipzen A."/>
            <person name="Chen C."/>
            <person name="Yanf M."/>
            <person name="Daum C."/>
            <person name="Ng V."/>
            <person name="Clum A."/>
            <person name="Steindorff A."/>
            <person name="Ohm R."/>
            <person name="Martin F."/>
            <person name="Silar P."/>
            <person name="Natvig D."/>
            <person name="Lalanne C."/>
            <person name="Gautier V."/>
            <person name="Ament-Velasquez S.L."/>
            <person name="Kruys A."/>
            <person name="Hutchinson M.I."/>
            <person name="Powell A.J."/>
            <person name="Barry K."/>
            <person name="Miller A.N."/>
            <person name="Grigoriev I.V."/>
            <person name="Debuchy R."/>
            <person name="Gladieux P."/>
            <person name="Thoren M.H."/>
            <person name="Johannesson H."/>
        </authorList>
    </citation>
    <scope>NUCLEOTIDE SEQUENCE</scope>
    <source>
        <strain evidence="6">PSN4</strain>
    </source>
</reference>
<dbReference type="GO" id="GO:0050661">
    <property type="term" value="F:NADP binding"/>
    <property type="evidence" value="ECO:0007669"/>
    <property type="project" value="InterPro"/>
</dbReference>
<dbReference type="Proteomes" id="UP001239445">
    <property type="component" value="Unassembled WGS sequence"/>
</dbReference>
<organism evidence="6 7">
    <name type="scientific">Echria macrotheca</name>
    <dbReference type="NCBI Taxonomy" id="438768"/>
    <lineage>
        <taxon>Eukaryota</taxon>
        <taxon>Fungi</taxon>
        <taxon>Dikarya</taxon>
        <taxon>Ascomycota</taxon>
        <taxon>Pezizomycotina</taxon>
        <taxon>Sordariomycetes</taxon>
        <taxon>Sordariomycetidae</taxon>
        <taxon>Sordariales</taxon>
        <taxon>Schizotheciaceae</taxon>
        <taxon>Echria</taxon>
    </lineage>
</organism>
<dbReference type="InterPro" id="IPR050346">
    <property type="entry name" value="FMO-like"/>
</dbReference>
<evidence type="ECO:0000313" key="6">
    <source>
        <dbReference type="EMBL" id="KAK1751171.1"/>
    </source>
</evidence>
<dbReference type="InterPro" id="IPR036188">
    <property type="entry name" value="FAD/NAD-bd_sf"/>
</dbReference>
<evidence type="ECO:0000256" key="3">
    <source>
        <dbReference type="ARBA" id="ARBA00022827"/>
    </source>
</evidence>
<dbReference type="SUPFAM" id="SSF51905">
    <property type="entry name" value="FAD/NAD(P)-binding domain"/>
    <property type="match status" value="2"/>
</dbReference>